<accession>D6Y330</accession>
<comment type="similarity">
    <text evidence="1 3">Belongs to the short-chain dehydrogenases/reductases (SDR) family.</text>
</comment>
<dbReference type="GO" id="GO:0016491">
    <property type="term" value="F:oxidoreductase activity"/>
    <property type="evidence" value="ECO:0007669"/>
    <property type="project" value="UniProtKB-KW"/>
</dbReference>
<dbReference type="AlphaFoldDB" id="D6Y330"/>
<dbReference type="PIRSF" id="PIRSF000126">
    <property type="entry name" value="11-beta-HSD1"/>
    <property type="match status" value="1"/>
</dbReference>
<dbReference type="CDD" id="cd05233">
    <property type="entry name" value="SDR_c"/>
    <property type="match status" value="1"/>
</dbReference>
<dbReference type="EMBL" id="CP001874">
    <property type="protein sequence ID" value="ADG88905.1"/>
    <property type="molecule type" value="Genomic_DNA"/>
</dbReference>
<dbReference type="SUPFAM" id="SSF51735">
    <property type="entry name" value="NAD(P)-binding Rossmann-fold domains"/>
    <property type="match status" value="1"/>
</dbReference>
<dbReference type="Proteomes" id="UP000006640">
    <property type="component" value="Chromosome"/>
</dbReference>
<dbReference type="PANTHER" id="PTHR44196">
    <property type="entry name" value="DEHYDROGENASE/REDUCTASE SDR FAMILY MEMBER 7B"/>
    <property type="match status" value="1"/>
</dbReference>
<protein>
    <submittedName>
        <fullName evidence="4">Short-chain dehydrogenase/reductase SDR</fullName>
    </submittedName>
</protein>
<dbReference type="HOGENOM" id="CLU_010194_2_1_11"/>
<keyword evidence="2" id="KW-0560">Oxidoreductase</keyword>
<dbReference type="OrthoDB" id="9810734at2"/>
<dbReference type="PRINTS" id="PR00080">
    <property type="entry name" value="SDRFAMILY"/>
</dbReference>
<dbReference type="RefSeq" id="WP_013132438.1">
    <property type="nucleotide sequence ID" value="NC_014165.1"/>
</dbReference>
<gene>
    <name evidence="4" type="ordered locus">Tbis_2195</name>
</gene>
<evidence type="ECO:0000313" key="5">
    <source>
        <dbReference type="Proteomes" id="UP000006640"/>
    </source>
</evidence>
<dbReference type="KEGG" id="tbi:Tbis_2195"/>
<evidence type="ECO:0000313" key="4">
    <source>
        <dbReference type="EMBL" id="ADG88905.1"/>
    </source>
</evidence>
<dbReference type="PRINTS" id="PR00081">
    <property type="entry name" value="GDHRDH"/>
</dbReference>
<dbReference type="GO" id="GO:0016020">
    <property type="term" value="C:membrane"/>
    <property type="evidence" value="ECO:0007669"/>
    <property type="project" value="TreeGrafter"/>
</dbReference>
<dbReference type="eggNOG" id="COG0300">
    <property type="taxonomic scope" value="Bacteria"/>
</dbReference>
<sequence length="250" mass="26781">MPIALITGATAGIGAEFARRAAADGFSLVLVARDAERLASTAEALRRRYGVTAETLPADLATEEGIAAVEERLGRGVDLLVNNAGFGLRAGFLDAPVADELRMLRVHCEAVLRLTRAALPYMVGKGRGAVINVSSVAAFFPRGTYSASKAWVVSFSEAAAAEVAGSGVRVMALCPGFVRTEFHQRAGMNVSAIPSFLWLNAERVVDEAMRDLALGRWVSVPTLRYKAIVAVGRFLPRRLISRVSVRLGRR</sequence>
<keyword evidence="5" id="KW-1185">Reference proteome</keyword>
<name>D6Y330_THEBD</name>
<dbReference type="InterPro" id="IPR036291">
    <property type="entry name" value="NAD(P)-bd_dom_sf"/>
</dbReference>
<dbReference type="Pfam" id="PF00106">
    <property type="entry name" value="adh_short"/>
    <property type="match status" value="1"/>
</dbReference>
<proteinExistence type="inferred from homology"/>
<reference evidence="4 5" key="1">
    <citation type="submission" date="2010-01" db="EMBL/GenBank/DDBJ databases">
        <title>The complete genome of Thermobispora bispora DSM 43833.</title>
        <authorList>
            <consortium name="US DOE Joint Genome Institute (JGI-PGF)"/>
            <person name="Lucas S."/>
            <person name="Copeland A."/>
            <person name="Lapidus A."/>
            <person name="Glavina del Rio T."/>
            <person name="Dalin E."/>
            <person name="Tice H."/>
            <person name="Bruce D."/>
            <person name="Goodwin L."/>
            <person name="Pitluck S."/>
            <person name="Kyrpides N."/>
            <person name="Mavromatis K."/>
            <person name="Ivanova N."/>
            <person name="Mikhailova N."/>
            <person name="Chertkov O."/>
            <person name="Brettin T."/>
            <person name="Detter J.C."/>
            <person name="Han C."/>
            <person name="Larimer F."/>
            <person name="Land M."/>
            <person name="Hauser L."/>
            <person name="Markowitz V."/>
            <person name="Cheng J.-F."/>
            <person name="Hugenholtz P."/>
            <person name="Woyke T."/>
            <person name="Wu D."/>
            <person name="Jando M."/>
            <person name="Schneider S."/>
            <person name="Klenk H.-P."/>
            <person name="Eisen J.A."/>
        </authorList>
    </citation>
    <scope>NUCLEOTIDE SEQUENCE [LARGE SCALE GENOMIC DNA]</scope>
    <source>
        <strain evidence="5">ATCC 19993 / DSM 43833 / CBS 139.67 / JCM 10125 / KCTC 9307 / NBRC 14880 / R51</strain>
    </source>
</reference>
<evidence type="ECO:0000256" key="1">
    <source>
        <dbReference type="ARBA" id="ARBA00006484"/>
    </source>
</evidence>
<evidence type="ECO:0000256" key="2">
    <source>
        <dbReference type="ARBA" id="ARBA00023002"/>
    </source>
</evidence>
<organism evidence="4 5">
    <name type="scientific">Thermobispora bispora (strain ATCC 19993 / DSM 43833 / CBS 139.67 / JCM 10125 / KCTC 9307 / NBRC 14880 / R51)</name>
    <dbReference type="NCBI Taxonomy" id="469371"/>
    <lineage>
        <taxon>Bacteria</taxon>
        <taxon>Bacillati</taxon>
        <taxon>Actinomycetota</taxon>
        <taxon>Actinomycetes</taxon>
        <taxon>Streptosporangiales</taxon>
        <taxon>Streptosporangiaceae</taxon>
        <taxon>Thermobispora</taxon>
    </lineage>
</organism>
<dbReference type="STRING" id="469371.Tbis_2195"/>
<dbReference type="Gene3D" id="3.40.50.720">
    <property type="entry name" value="NAD(P)-binding Rossmann-like Domain"/>
    <property type="match status" value="1"/>
</dbReference>
<evidence type="ECO:0000256" key="3">
    <source>
        <dbReference type="RuleBase" id="RU000363"/>
    </source>
</evidence>
<dbReference type="InterPro" id="IPR002347">
    <property type="entry name" value="SDR_fam"/>
</dbReference>
<dbReference type="PANTHER" id="PTHR44196:SF2">
    <property type="entry name" value="SHORT-CHAIN DEHYDROGENASE-RELATED"/>
    <property type="match status" value="1"/>
</dbReference>